<proteinExistence type="predicted"/>
<evidence type="ECO:0000313" key="3">
    <source>
        <dbReference type="Proteomes" id="UP000189513"/>
    </source>
</evidence>
<evidence type="ECO:0000313" key="2">
    <source>
        <dbReference type="EMBL" id="ONH66988.1"/>
    </source>
</evidence>
<name>A0A1V2L4Y9_CYBFA</name>
<dbReference type="GO" id="GO:0035965">
    <property type="term" value="P:cardiolipin acyl-chain remodeling"/>
    <property type="evidence" value="ECO:0007669"/>
    <property type="project" value="TreeGrafter"/>
</dbReference>
<dbReference type="Pfam" id="PF00561">
    <property type="entry name" value="Abhydrolase_1"/>
    <property type="match status" value="1"/>
</dbReference>
<comment type="caution">
    <text evidence="2">The sequence shown here is derived from an EMBL/GenBank/DDBJ whole genome shotgun (WGS) entry which is preliminary data.</text>
</comment>
<dbReference type="VEuPathDB" id="FungiDB:BON22_2941"/>
<dbReference type="AlphaFoldDB" id="A0A1V2L4Y9"/>
<dbReference type="PANTHER" id="PTHR42886:SF23">
    <property type="entry name" value="1-ACYLGLYCEROL-3-PHOSPHATE O-ACYLTRANSFERASE ICT1-RELATED"/>
    <property type="match status" value="1"/>
</dbReference>
<dbReference type="GO" id="GO:0055088">
    <property type="term" value="P:lipid homeostasis"/>
    <property type="evidence" value="ECO:0007669"/>
    <property type="project" value="TreeGrafter"/>
</dbReference>
<dbReference type="SUPFAM" id="SSF53474">
    <property type="entry name" value="alpha/beta-Hydrolases"/>
    <property type="match status" value="1"/>
</dbReference>
<dbReference type="InterPro" id="IPR029058">
    <property type="entry name" value="AB_hydrolase_fold"/>
</dbReference>
<dbReference type="Gene3D" id="3.40.50.1820">
    <property type="entry name" value="alpha/beta hydrolase"/>
    <property type="match status" value="1"/>
</dbReference>
<accession>A0A1V2L4Y9</accession>
<dbReference type="PANTHER" id="PTHR42886">
    <property type="entry name" value="RE40534P-RELATED"/>
    <property type="match status" value="1"/>
</dbReference>
<dbReference type="EMBL" id="MPUK01000005">
    <property type="protein sequence ID" value="ONH66988.1"/>
    <property type="molecule type" value="Genomic_DNA"/>
</dbReference>
<dbReference type="GO" id="GO:0006654">
    <property type="term" value="P:phosphatidic acid biosynthetic process"/>
    <property type="evidence" value="ECO:0007669"/>
    <property type="project" value="TreeGrafter"/>
</dbReference>
<organism evidence="2 3">
    <name type="scientific">Cyberlindnera fabianii</name>
    <name type="common">Yeast</name>
    <name type="synonym">Hansenula fabianii</name>
    <dbReference type="NCBI Taxonomy" id="36022"/>
    <lineage>
        <taxon>Eukaryota</taxon>
        <taxon>Fungi</taxon>
        <taxon>Dikarya</taxon>
        <taxon>Ascomycota</taxon>
        <taxon>Saccharomycotina</taxon>
        <taxon>Saccharomycetes</taxon>
        <taxon>Phaffomycetales</taxon>
        <taxon>Phaffomycetaceae</taxon>
        <taxon>Cyberlindnera</taxon>
    </lineage>
</organism>
<sequence>MIPRYQAISRIPRRTFSSYTHNLVQKSLVDKIRAAPGSRNDLTLKQSVSFYWEWLTTPTKKLLRKYEDALVKTIKLPIGVQLTRTKVAGLHQFHLSSADAKAVETPTLLVHGYGASSIFYHRNFNALSTHIKNVYALDTPDIGLSDRKPLQVRRVKQKVKIVKPKDDTQKTKFTISQNKDKNLEQVHKVQGYYVDAIDEWRKAHGFEKFNLVSHSFGSLMSFSYALKYPQHVNKLVLCSPAGVERSIFSLNNTLTEGSISEDPSKPNYYRPSFIPRFISLVGFNLTRMLGPFGIQAISKYLSMRYSRGSTFDEQVKLLVKYTIALFHQRSNSMKNLQVVLNNQILAHDPMLDHSKELQVSTAVMYGAYDWMNSQAGYQLCREIQEADKVKELRFSVIQNAGHNVFLDNHEEFDKQVIDFLKEN</sequence>
<reference evidence="3" key="1">
    <citation type="journal article" date="2017" name="Genome Announc.">
        <title>Genome sequences of Cyberlindnera fabianii 65, Pichia kudriavzevii 129, and Saccharomyces cerevisiae 131 isolated from fermented masau fruits in Zimbabwe.</title>
        <authorList>
            <person name="van Rijswijck I.M.H."/>
            <person name="Derks M.F.L."/>
            <person name="Abee T."/>
            <person name="de Ridder D."/>
            <person name="Smid E.J."/>
        </authorList>
    </citation>
    <scope>NUCLEOTIDE SEQUENCE [LARGE SCALE GENOMIC DNA]</scope>
    <source>
        <strain evidence="3">65</strain>
    </source>
</reference>
<dbReference type="GO" id="GO:0042171">
    <property type="term" value="F:lysophosphatidic acid acyltransferase activity"/>
    <property type="evidence" value="ECO:0007669"/>
    <property type="project" value="TreeGrafter"/>
</dbReference>
<dbReference type="OMA" id="ARDPIMD"/>
<dbReference type="GO" id="GO:0004623">
    <property type="term" value="F:phospholipase A2 activity"/>
    <property type="evidence" value="ECO:0007669"/>
    <property type="project" value="TreeGrafter"/>
</dbReference>
<feature type="domain" description="AB hydrolase-1" evidence="1">
    <location>
        <begin position="108"/>
        <end position="408"/>
    </location>
</feature>
<gene>
    <name evidence="2" type="ORF">BON22_2941</name>
</gene>
<protein>
    <submittedName>
        <fullName evidence="2">Protein ECM18</fullName>
    </submittedName>
</protein>
<evidence type="ECO:0000259" key="1">
    <source>
        <dbReference type="Pfam" id="PF00561"/>
    </source>
</evidence>
<keyword evidence="3" id="KW-1185">Reference proteome</keyword>
<dbReference type="InterPro" id="IPR000073">
    <property type="entry name" value="AB_hydrolase_1"/>
</dbReference>
<dbReference type="GO" id="GO:0005743">
    <property type="term" value="C:mitochondrial inner membrane"/>
    <property type="evidence" value="ECO:0007669"/>
    <property type="project" value="TreeGrafter"/>
</dbReference>
<dbReference type="Proteomes" id="UP000189513">
    <property type="component" value="Unassembled WGS sequence"/>
</dbReference>
<dbReference type="STRING" id="36022.A0A1V2L4Y9"/>